<keyword evidence="5" id="KW-1185">Reference proteome</keyword>
<dbReference type="Gene3D" id="3.90.550.10">
    <property type="entry name" value="Spore Coat Polysaccharide Biosynthesis Protein SpsA, Chain A"/>
    <property type="match status" value="1"/>
</dbReference>
<proteinExistence type="predicted"/>
<dbReference type="CDD" id="cd04181">
    <property type="entry name" value="NTP_transferase"/>
    <property type="match status" value="1"/>
</dbReference>
<keyword evidence="2" id="KW-0548">Nucleotidyltransferase</keyword>
<dbReference type="InterPro" id="IPR005835">
    <property type="entry name" value="NTP_transferase_dom"/>
</dbReference>
<dbReference type="RefSeq" id="WP_162659864.1">
    <property type="nucleotide sequence ID" value="NZ_LR593887.1"/>
</dbReference>
<dbReference type="Proteomes" id="UP000464378">
    <property type="component" value="Chromosome"/>
</dbReference>
<evidence type="ECO:0000259" key="3">
    <source>
        <dbReference type="Pfam" id="PF00483"/>
    </source>
</evidence>
<evidence type="ECO:0000313" key="4">
    <source>
        <dbReference type="EMBL" id="VIP04837.1"/>
    </source>
</evidence>
<dbReference type="KEGG" id="tim:GMBLW1_43560"/>
<reference evidence="4" key="1">
    <citation type="submission" date="2019-04" db="EMBL/GenBank/DDBJ databases">
        <authorList>
            <consortium name="Science for Life Laboratories"/>
        </authorList>
    </citation>
    <scope>NUCLEOTIDE SEQUENCE</scope>
    <source>
        <strain evidence="4">MBLW1</strain>
    </source>
</reference>
<dbReference type="EMBL" id="LR593887">
    <property type="protein sequence ID" value="VTS07034.1"/>
    <property type="molecule type" value="Genomic_DNA"/>
</dbReference>
<dbReference type="InterPro" id="IPR050065">
    <property type="entry name" value="GlmU-like"/>
</dbReference>
<evidence type="ECO:0000256" key="1">
    <source>
        <dbReference type="ARBA" id="ARBA00022679"/>
    </source>
</evidence>
<dbReference type="PANTHER" id="PTHR43584">
    <property type="entry name" value="NUCLEOTIDYL TRANSFERASE"/>
    <property type="match status" value="1"/>
</dbReference>
<evidence type="ECO:0000313" key="5">
    <source>
        <dbReference type="Proteomes" id="UP000464378"/>
    </source>
</evidence>
<dbReference type="PANTHER" id="PTHR43584:SF8">
    <property type="entry name" value="N-ACETYLMURAMATE ALPHA-1-PHOSPHATE URIDYLYLTRANSFERASE"/>
    <property type="match status" value="1"/>
</dbReference>
<dbReference type="SUPFAM" id="SSF53448">
    <property type="entry name" value="Nucleotide-diphospho-sugar transferases"/>
    <property type="match status" value="1"/>
</dbReference>
<sequence>MDVVLLAAGLGTRLRPLTETIPKPLVAVQGRPLLDWTIAALPPVNRLIVVVHYLAEQVEAYLRQQPYIPRDKWTTIRQETPRGTGDAFQSCRDALTSNRVMVLNGDDLYGAADIRTLAQQPAGVLAHPVDQPRKFGIVFPRADGTLERMVEKPDLDGRQLANIGAYVFPRSAASLPLPLSPRGEYEITDAVSMVAAAQPFYVVPATFWLPIGTLDALEAAQSLDLSPVRPVSYSPGAST</sequence>
<dbReference type="InParanoid" id="A0A6C2YU08"/>
<evidence type="ECO:0000256" key="2">
    <source>
        <dbReference type="ARBA" id="ARBA00022695"/>
    </source>
</evidence>
<gene>
    <name evidence="4" type="ORF">GMBLW1_43560</name>
</gene>
<keyword evidence="1 4" id="KW-0808">Transferase</keyword>
<dbReference type="AlphaFoldDB" id="A0A6C2YU08"/>
<accession>A0A6C2YU08</accession>
<protein>
    <recommendedName>
        <fullName evidence="3">Nucleotidyl transferase domain-containing protein</fullName>
    </recommendedName>
</protein>
<feature type="domain" description="Nucleotidyl transferase" evidence="3">
    <location>
        <begin position="4"/>
        <end position="223"/>
    </location>
</feature>
<dbReference type="EMBL" id="LR586016">
    <property type="protein sequence ID" value="VIP04837.1"/>
    <property type="molecule type" value="Genomic_DNA"/>
</dbReference>
<dbReference type="InterPro" id="IPR029044">
    <property type="entry name" value="Nucleotide-diphossugar_trans"/>
</dbReference>
<dbReference type="GO" id="GO:0016779">
    <property type="term" value="F:nucleotidyltransferase activity"/>
    <property type="evidence" value="ECO:0007669"/>
    <property type="project" value="UniProtKB-KW"/>
</dbReference>
<dbReference type="Pfam" id="PF00483">
    <property type="entry name" value="NTP_transferase"/>
    <property type="match status" value="1"/>
</dbReference>
<organism evidence="4">
    <name type="scientific">Tuwongella immobilis</name>
    <dbReference type="NCBI Taxonomy" id="692036"/>
    <lineage>
        <taxon>Bacteria</taxon>
        <taxon>Pseudomonadati</taxon>
        <taxon>Planctomycetota</taxon>
        <taxon>Planctomycetia</taxon>
        <taxon>Gemmatales</taxon>
        <taxon>Gemmataceae</taxon>
        <taxon>Tuwongella</taxon>
    </lineage>
</organism>
<name>A0A6C2YU08_9BACT</name>